<dbReference type="PANTHER" id="PTHR12415">
    <property type="entry name" value="TYROSYL-DNA PHOSPHODIESTERASE 1"/>
    <property type="match status" value="1"/>
</dbReference>
<feature type="active site" description="Nucleophile" evidence="9">
    <location>
        <position position="211"/>
    </location>
</feature>
<evidence type="ECO:0000256" key="5">
    <source>
        <dbReference type="ARBA" id="ARBA00022801"/>
    </source>
</evidence>
<accession>A0A8K1CPF3</accession>
<comment type="similarity">
    <text evidence="2">Belongs to the tyrosyl-DNA phosphodiesterase family.</text>
</comment>
<feature type="binding site" evidence="10">
    <location>
        <position position="213"/>
    </location>
    <ligand>
        <name>substrate</name>
    </ligand>
</feature>
<dbReference type="OrthoDB" id="47785at2759"/>
<evidence type="ECO:0000313" key="11">
    <source>
        <dbReference type="EMBL" id="TMW66603.1"/>
    </source>
</evidence>
<dbReference type="Gene3D" id="3.30.870.10">
    <property type="entry name" value="Endonuclease Chain A"/>
    <property type="match status" value="1"/>
</dbReference>
<evidence type="ECO:0000256" key="1">
    <source>
        <dbReference type="ARBA" id="ARBA00004123"/>
    </source>
</evidence>
<reference evidence="11" key="1">
    <citation type="submission" date="2019-03" db="EMBL/GenBank/DDBJ databases">
        <title>Long read genome sequence of the mycoparasitic Pythium oligandrum ATCC 38472 isolated from sugarbeet rhizosphere.</title>
        <authorList>
            <person name="Gaulin E."/>
        </authorList>
    </citation>
    <scope>NUCLEOTIDE SEQUENCE</scope>
    <source>
        <strain evidence="11">ATCC 38472_TT</strain>
    </source>
</reference>
<keyword evidence="4" id="KW-0227">DNA damage</keyword>
<keyword evidence="12" id="KW-1185">Reference proteome</keyword>
<dbReference type="GO" id="GO:0003697">
    <property type="term" value="F:single-stranded DNA binding"/>
    <property type="evidence" value="ECO:0007669"/>
    <property type="project" value="TreeGrafter"/>
</dbReference>
<organism evidence="11 12">
    <name type="scientific">Pythium oligandrum</name>
    <name type="common">Mycoparasitic fungus</name>
    <dbReference type="NCBI Taxonomy" id="41045"/>
    <lineage>
        <taxon>Eukaryota</taxon>
        <taxon>Sar</taxon>
        <taxon>Stramenopiles</taxon>
        <taxon>Oomycota</taxon>
        <taxon>Peronosporomycetes</taxon>
        <taxon>Pythiales</taxon>
        <taxon>Pythiaceae</taxon>
        <taxon>Pythium</taxon>
    </lineage>
</organism>
<evidence type="ECO:0000256" key="8">
    <source>
        <dbReference type="ARBA" id="ARBA00023242"/>
    </source>
</evidence>
<evidence type="ECO:0000313" key="12">
    <source>
        <dbReference type="Proteomes" id="UP000794436"/>
    </source>
</evidence>
<dbReference type="Pfam" id="PF06087">
    <property type="entry name" value="Tyr-DNA_phospho"/>
    <property type="match status" value="1"/>
</dbReference>
<evidence type="ECO:0000256" key="4">
    <source>
        <dbReference type="ARBA" id="ARBA00022763"/>
    </source>
</evidence>
<keyword evidence="8" id="KW-0539">Nucleus</keyword>
<evidence type="ECO:0000256" key="6">
    <source>
        <dbReference type="ARBA" id="ARBA00022839"/>
    </source>
</evidence>
<dbReference type="EMBL" id="SPLM01000008">
    <property type="protein sequence ID" value="TMW66603.1"/>
    <property type="molecule type" value="Genomic_DNA"/>
</dbReference>
<dbReference type="GO" id="GO:0017005">
    <property type="term" value="F:3'-tyrosyl-DNA phosphodiesterase activity"/>
    <property type="evidence" value="ECO:0007669"/>
    <property type="project" value="TreeGrafter"/>
</dbReference>
<dbReference type="Proteomes" id="UP000794436">
    <property type="component" value="Unassembled WGS sequence"/>
</dbReference>
<comment type="subcellular location">
    <subcellularLocation>
        <location evidence="1">Nucleus</location>
    </subcellularLocation>
</comment>
<sequence>MVRAVLDGHDEDSGRVSVKYMKRALLDERLLFSETEAAAVIAFVQEKEDDKSSIDAERLVLYSDRHEHTREDGFVVMADRPTKRAKTAAAPSDTEGQAAKPEHLQVCSDAVEEADDAAVDVLFRLTSLKDAPERHNRYAIGLQELFEGEFTQCLLTNYMYDLPWLFASCPRLQDVPVVLVHGERDRHAMTQEWKGYGNVMPVAPYLYGNRHTKMAVVLYPTKARVAIFTTNFTAIDWYNKTQGV</sequence>
<dbReference type="InterPro" id="IPR010347">
    <property type="entry name" value="Tdp1"/>
</dbReference>
<dbReference type="AlphaFoldDB" id="A0A8K1CPF3"/>
<protein>
    <submittedName>
        <fullName evidence="11">Uncharacterized protein</fullName>
    </submittedName>
</protein>
<dbReference type="GO" id="GO:0006281">
    <property type="term" value="P:DNA repair"/>
    <property type="evidence" value="ECO:0007669"/>
    <property type="project" value="UniProtKB-KW"/>
</dbReference>
<dbReference type="GO" id="GO:0004527">
    <property type="term" value="F:exonuclease activity"/>
    <property type="evidence" value="ECO:0007669"/>
    <property type="project" value="UniProtKB-KW"/>
</dbReference>
<evidence type="ECO:0000256" key="7">
    <source>
        <dbReference type="ARBA" id="ARBA00023204"/>
    </source>
</evidence>
<evidence type="ECO:0000256" key="10">
    <source>
        <dbReference type="PIRSR" id="PIRSR610347-2"/>
    </source>
</evidence>
<name>A0A8K1CPF3_PYTOL</name>
<comment type="caution">
    <text evidence="11">The sequence shown here is derived from an EMBL/GenBank/DDBJ whole genome shotgun (WGS) entry which is preliminary data.</text>
</comment>
<evidence type="ECO:0000256" key="9">
    <source>
        <dbReference type="PIRSR" id="PIRSR610347-1"/>
    </source>
</evidence>
<keyword evidence="3" id="KW-0540">Nuclease</keyword>
<keyword evidence="7" id="KW-0234">DNA repair</keyword>
<proteinExistence type="inferred from homology"/>
<dbReference type="GO" id="GO:0005634">
    <property type="term" value="C:nucleus"/>
    <property type="evidence" value="ECO:0007669"/>
    <property type="project" value="UniProtKB-SubCell"/>
</dbReference>
<gene>
    <name evidence="11" type="ORF">Poli38472_014579</name>
</gene>
<dbReference type="CDD" id="cd09122">
    <property type="entry name" value="PLDc_Tdp1_1"/>
    <property type="match status" value="1"/>
</dbReference>
<evidence type="ECO:0000256" key="2">
    <source>
        <dbReference type="ARBA" id="ARBA00010205"/>
    </source>
</evidence>
<dbReference type="PANTHER" id="PTHR12415:SF0">
    <property type="entry name" value="TYROSYL-DNA PHOSPHODIESTERASE 1"/>
    <property type="match status" value="1"/>
</dbReference>
<evidence type="ECO:0000256" key="3">
    <source>
        <dbReference type="ARBA" id="ARBA00022722"/>
    </source>
</evidence>
<keyword evidence="5" id="KW-0378">Hydrolase</keyword>
<dbReference type="GO" id="GO:0003690">
    <property type="term" value="F:double-stranded DNA binding"/>
    <property type="evidence" value="ECO:0007669"/>
    <property type="project" value="TreeGrafter"/>
</dbReference>
<keyword evidence="6" id="KW-0269">Exonuclease</keyword>
<dbReference type="SUPFAM" id="SSF56024">
    <property type="entry name" value="Phospholipase D/nuclease"/>
    <property type="match status" value="1"/>
</dbReference>